<evidence type="ECO:0000313" key="3">
    <source>
        <dbReference type="Proteomes" id="UP000886885"/>
    </source>
</evidence>
<protein>
    <submittedName>
        <fullName evidence="1">Uncharacterized protein</fullName>
    </submittedName>
</protein>
<evidence type="ECO:0000313" key="2">
    <source>
        <dbReference type="EMBL" id="KAG6785874.1"/>
    </source>
</evidence>
<name>A0A8X8A6U7_POPTO</name>
<dbReference type="Proteomes" id="UP000886885">
    <property type="component" value="Chromosome 2A"/>
</dbReference>
<keyword evidence="3" id="KW-1185">Reference proteome</keyword>
<dbReference type="EMBL" id="JAAWWB010000004">
    <property type="protein sequence ID" value="KAG6783878.1"/>
    <property type="molecule type" value="Genomic_DNA"/>
</dbReference>
<dbReference type="AlphaFoldDB" id="A0A8X8A6U7"/>
<reference evidence="1" key="1">
    <citation type="journal article" date="2020" name="bioRxiv">
        <title>Hybrid origin of Populus tomentosa Carr. identified through genome sequencing and phylogenomic analysis.</title>
        <authorList>
            <person name="An X."/>
            <person name="Gao K."/>
            <person name="Chen Z."/>
            <person name="Li J."/>
            <person name="Yang X."/>
            <person name="Yang X."/>
            <person name="Zhou J."/>
            <person name="Guo T."/>
            <person name="Zhao T."/>
            <person name="Huang S."/>
            <person name="Miao D."/>
            <person name="Khan W.U."/>
            <person name="Rao P."/>
            <person name="Ye M."/>
            <person name="Lei B."/>
            <person name="Liao W."/>
            <person name="Wang J."/>
            <person name="Ji L."/>
            <person name="Li Y."/>
            <person name="Guo B."/>
            <person name="Mustafa N.S."/>
            <person name="Li S."/>
            <person name="Yun Q."/>
            <person name="Keller S.R."/>
            <person name="Mao J."/>
            <person name="Zhang R."/>
            <person name="Strauss S.H."/>
        </authorList>
    </citation>
    <scope>NUCLEOTIDE SEQUENCE</scope>
    <source>
        <strain evidence="1">GM15</strain>
        <tissue evidence="1">Leaf</tissue>
    </source>
</reference>
<organism evidence="1 3">
    <name type="scientific">Populus tomentosa</name>
    <name type="common">Chinese white poplar</name>
    <dbReference type="NCBI Taxonomy" id="118781"/>
    <lineage>
        <taxon>Eukaryota</taxon>
        <taxon>Viridiplantae</taxon>
        <taxon>Streptophyta</taxon>
        <taxon>Embryophyta</taxon>
        <taxon>Tracheophyta</taxon>
        <taxon>Spermatophyta</taxon>
        <taxon>Magnoliopsida</taxon>
        <taxon>eudicotyledons</taxon>
        <taxon>Gunneridae</taxon>
        <taxon>Pentapetalae</taxon>
        <taxon>rosids</taxon>
        <taxon>fabids</taxon>
        <taxon>Malpighiales</taxon>
        <taxon>Salicaceae</taxon>
        <taxon>Saliceae</taxon>
        <taxon>Populus</taxon>
    </lineage>
</organism>
<gene>
    <name evidence="2" type="ORF">POTOM_007465</name>
    <name evidence="1" type="ORF">POTOM_009560</name>
</gene>
<accession>A0A8X8A6U7</accession>
<evidence type="ECO:0000313" key="1">
    <source>
        <dbReference type="EMBL" id="KAG6783878.1"/>
    </source>
</evidence>
<dbReference type="Proteomes" id="UP000886885">
    <property type="component" value="Chromosome 2D"/>
</dbReference>
<sequence length="78" mass="9023">MLCCSVSYGEVFYSPSTKTVSMNEYLSSRASGTIKDKIRRSLEINLRFSPVYFGPLVSIYLNWKMIQHFLPSNYAERT</sequence>
<dbReference type="EMBL" id="JAAWWB010000003">
    <property type="protein sequence ID" value="KAG6785874.1"/>
    <property type="molecule type" value="Genomic_DNA"/>
</dbReference>
<comment type="caution">
    <text evidence="1">The sequence shown here is derived from an EMBL/GenBank/DDBJ whole genome shotgun (WGS) entry which is preliminary data.</text>
</comment>
<proteinExistence type="predicted"/>